<dbReference type="Proteomes" id="UP001501004">
    <property type="component" value="Unassembled WGS sequence"/>
</dbReference>
<accession>A0ABP7FQB1</accession>
<evidence type="ECO:0000256" key="2">
    <source>
        <dbReference type="ARBA" id="ARBA00022617"/>
    </source>
</evidence>
<name>A0ABP7FQB1_9MICO</name>
<keyword evidence="3" id="KW-0479">Metal-binding</keyword>
<proteinExistence type="inferred from homology"/>
<keyword evidence="1" id="KW-0813">Transport</keyword>
<dbReference type="InterPro" id="IPR001486">
    <property type="entry name" value="Hemoglobin_trunc"/>
</dbReference>
<dbReference type="InterPro" id="IPR012292">
    <property type="entry name" value="Globin/Proto"/>
</dbReference>
<dbReference type="SUPFAM" id="SSF46458">
    <property type="entry name" value="Globin-like"/>
    <property type="match status" value="1"/>
</dbReference>
<comment type="similarity">
    <text evidence="5">Belongs to the truncated hemoglobin family. Group II subfamily.</text>
</comment>
<dbReference type="Gene3D" id="1.10.490.10">
    <property type="entry name" value="Globins"/>
    <property type="match status" value="1"/>
</dbReference>
<dbReference type="Pfam" id="PF01152">
    <property type="entry name" value="Bac_globin"/>
    <property type="match status" value="1"/>
</dbReference>
<evidence type="ECO:0000256" key="5">
    <source>
        <dbReference type="ARBA" id="ARBA00034496"/>
    </source>
</evidence>
<dbReference type="PANTHER" id="PTHR47366:SF1">
    <property type="entry name" value="TWO-ON-TWO HEMOGLOBIN-3"/>
    <property type="match status" value="1"/>
</dbReference>
<keyword evidence="4" id="KW-0408">Iron</keyword>
<sequence length="165" mass="18637">MSEEPLAEGSRSDRLEADQPTTARISSPVTLRVGEGGPAAQGELFHAIGGSETFDRLVRRFYEGVQTDPVLWPMYPQQDLEGAIHRLSSFLQQYWGGPTTYSQERGHPRLRMRHVAFTVNPDARDRWLGHMRAALDSLELPPLQDATFWGYLDRAAHSLVNTFDE</sequence>
<evidence type="ECO:0000256" key="1">
    <source>
        <dbReference type="ARBA" id="ARBA00022448"/>
    </source>
</evidence>
<dbReference type="InterPro" id="IPR009050">
    <property type="entry name" value="Globin-like_sf"/>
</dbReference>
<keyword evidence="2" id="KW-0349">Heme</keyword>
<dbReference type="EMBL" id="BAABAE010000003">
    <property type="protein sequence ID" value="GAA3741267.1"/>
    <property type="molecule type" value="Genomic_DNA"/>
</dbReference>
<dbReference type="PANTHER" id="PTHR47366">
    <property type="entry name" value="TWO-ON-TWO HEMOGLOBIN-3"/>
    <property type="match status" value="1"/>
</dbReference>
<evidence type="ECO:0000256" key="6">
    <source>
        <dbReference type="SAM" id="MobiDB-lite"/>
    </source>
</evidence>
<protein>
    <submittedName>
        <fullName evidence="7">Globin</fullName>
    </submittedName>
</protein>
<organism evidence="7 8">
    <name type="scientific">Leifsonella bigeumensis</name>
    <dbReference type="NCBI Taxonomy" id="433643"/>
    <lineage>
        <taxon>Bacteria</taxon>
        <taxon>Bacillati</taxon>
        <taxon>Actinomycetota</taxon>
        <taxon>Actinomycetes</taxon>
        <taxon>Micrococcales</taxon>
        <taxon>Microbacteriaceae</taxon>
        <taxon>Leifsonella</taxon>
    </lineage>
</organism>
<dbReference type="CDD" id="cd14771">
    <property type="entry name" value="TrHb2_Mt-trHbO-like_O"/>
    <property type="match status" value="1"/>
</dbReference>
<evidence type="ECO:0000256" key="4">
    <source>
        <dbReference type="ARBA" id="ARBA00023004"/>
    </source>
</evidence>
<feature type="region of interest" description="Disordered" evidence="6">
    <location>
        <begin position="1"/>
        <end position="24"/>
    </location>
</feature>
<evidence type="ECO:0000256" key="3">
    <source>
        <dbReference type="ARBA" id="ARBA00022723"/>
    </source>
</evidence>
<gene>
    <name evidence="7" type="ORF">GCM10022239_16200</name>
</gene>
<evidence type="ECO:0000313" key="8">
    <source>
        <dbReference type="Proteomes" id="UP001501004"/>
    </source>
</evidence>
<comment type="caution">
    <text evidence="7">The sequence shown here is derived from an EMBL/GenBank/DDBJ whole genome shotgun (WGS) entry which is preliminary data.</text>
</comment>
<dbReference type="InterPro" id="IPR044203">
    <property type="entry name" value="GlbO/GLB3-like"/>
</dbReference>
<reference evidence="8" key="1">
    <citation type="journal article" date="2019" name="Int. J. Syst. Evol. Microbiol.">
        <title>The Global Catalogue of Microorganisms (GCM) 10K type strain sequencing project: providing services to taxonomists for standard genome sequencing and annotation.</title>
        <authorList>
            <consortium name="The Broad Institute Genomics Platform"/>
            <consortium name="The Broad Institute Genome Sequencing Center for Infectious Disease"/>
            <person name="Wu L."/>
            <person name="Ma J."/>
        </authorList>
    </citation>
    <scope>NUCLEOTIDE SEQUENCE [LARGE SCALE GENOMIC DNA]</scope>
    <source>
        <strain evidence="8">JCM 16949</strain>
    </source>
</reference>
<keyword evidence="8" id="KW-1185">Reference proteome</keyword>
<evidence type="ECO:0000313" key="7">
    <source>
        <dbReference type="EMBL" id="GAA3741267.1"/>
    </source>
</evidence>